<evidence type="ECO:0000259" key="5">
    <source>
        <dbReference type="Pfam" id="PF01951"/>
    </source>
</evidence>
<dbReference type="HOGENOM" id="CLU_163359_0_0_0"/>
<dbReference type="RefSeq" id="WP_015919951.1">
    <property type="nucleotide sequence ID" value="NC_011978.1"/>
</dbReference>
<dbReference type="Pfam" id="PF01951">
    <property type="entry name" value="Archease"/>
    <property type="match status" value="1"/>
</dbReference>
<accession>B9K9M9</accession>
<proteinExistence type="inferred from homology"/>
<protein>
    <recommendedName>
        <fullName evidence="5">Archease domain-containing protein</fullName>
    </recommendedName>
</protein>
<keyword evidence="7" id="KW-1185">Reference proteome</keyword>
<dbReference type="GO" id="GO:0008033">
    <property type="term" value="P:tRNA processing"/>
    <property type="evidence" value="ECO:0007669"/>
    <property type="project" value="UniProtKB-KW"/>
</dbReference>
<dbReference type="EMBL" id="CP000916">
    <property type="protein sequence ID" value="ACM23662.1"/>
    <property type="molecule type" value="Genomic_DNA"/>
</dbReference>
<keyword evidence="2" id="KW-0819">tRNA processing</keyword>
<evidence type="ECO:0000256" key="1">
    <source>
        <dbReference type="ARBA" id="ARBA00007963"/>
    </source>
</evidence>
<dbReference type="GO" id="GO:0046872">
    <property type="term" value="F:metal ion binding"/>
    <property type="evidence" value="ECO:0007669"/>
    <property type="project" value="UniProtKB-KW"/>
</dbReference>
<dbReference type="eggNOG" id="COG1371">
    <property type="taxonomic scope" value="Bacteria"/>
</dbReference>
<comment type="similarity">
    <text evidence="1">Belongs to the archease family.</text>
</comment>
<dbReference type="InterPro" id="IPR036820">
    <property type="entry name" value="Archease_dom_sf"/>
</dbReference>
<dbReference type="Proteomes" id="UP000000445">
    <property type="component" value="Chromosome"/>
</dbReference>
<sequence>MRRPIEHTADVAYEISGRSYLDLLEEAKNILLEEEGIVFSEGEEKKKIYPCEETEDNFFDTVNDWILEISKGWAPHTIENKEGKLTVTFRKIKKKEGTEIKALTYHLLKFERKDGELRTKVVFDT</sequence>
<dbReference type="STRING" id="309803.CTN_1486"/>
<evidence type="ECO:0000256" key="3">
    <source>
        <dbReference type="ARBA" id="ARBA00022723"/>
    </source>
</evidence>
<gene>
    <name evidence="6" type="ordered locus">CTN_1486</name>
</gene>
<evidence type="ECO:0000256" key="4">
    <source>
        <dbReference type="ARBA" id="ARBA00022837"/>
    </source>
</evidence>
<name>B9K9M9_THENN</name>
<keyword evidence="3" id="KW-0479">Metal-binding</keyword>
<keyword evidence="4" id="KW-0106">Calcium</keyword>
<dbReference type="AlphaFoldDB" id="B9K9M9"/>
<organism evidence="6 7">
    <name type="scientific">Thermotoga neapolitana (strain ATCC 49049 / DSM 4359 / NBRC 107923 / NS-E)</name>
    <dbReference type="NCBI Taxonomy" id="309803"/>
    <lineage>
        <taxon>Bacteria</taxon>
        <taxon>Thermotogati</taxon>
        <taxon>Thermotogota</taxon>
        <taxon>Thermotogae</taxon>
        <taxon>Thermotogales</taxon>
        <taxon>Thermotogaceae</taxon>
        <taxon>Thermotoga</taxon>
    </lineage>
</organism>
<dbReference type="InterPro" id="IPR023572">
    <property type="entry name" value="Archease_dom"/>
</dbReference>
<evidence type="ECO:0000256" key="2">
    <source>
        <dbReference type="ARBA" id="ARBA00022694"/>
    </source>
</evidence>
<dbReference type="KEGG" id="tna:CTN_1486"/>
<dbReference type="Gene3D" id="3.55.10.10">
    <property type="entry name" value="Archease domain"/>
    <property type="match status" value="1"/>
</dbReference>
<evidence type="ECO:0000313" key="7">
    <source>
        <dbReference type="Proteomes" id="UP000000445"/>
    </source>
</evidence>
<dbReference type="SUPFAM" id="SSF69819">
    <property type="entry name" value="MTH1598-like"/>
    <property type="match status" value="1"/>
</dbReference>
<evidence type="ECO:0000313" key="6">
    <source>
        <dbReference type="EMBL" id="ACM23662.1"/>
    </source>
</evidence>
<feature type="domain" description="Archease" evidence="5">
    <location>
        <begin position="5"/>
        <end position="124"/>
    </location>
</feature>
<reference evidence="6 7" key="1">
    <citation type="journal article" date="2009" name="Biosci. Biotechnol. Biochem.">
        <title>WeGAS: a web-based microbial genome annotation system.</title>
        <authorList>
            <person name="Lee D."/>
            <person name="Seo H."/>
            <person name="Park C."/>
            <person name="Park K."/>
        </authorList>
    </citation>
    <scope>NUCLEOTIDE SEQUENCE [LARGE SCALE GENOMIC DNA]</scope>
    <source>
        <strain evidence="7">ATCC 49049 / DSM 4359 / NBRC 107923 / NS-E</strain>
    </source>
</reference>